<keyword evidence="7" id="KW-0653">Protein transport</keyword>
<dbReference type="GO" id="GO:0106166">
    <property type="term" value="F:spindle pole body-nuclear membrane anchor activity"/>
    <property type="evidence" value="ECO:0007669"/>
    <property type="project" value="TreeGrafter"/>
</dbReference>
<keyword evidence="9" id="KW-0811">Translocation</keyword>
<keyword evidence="4" id="KW-0813">Transport</keyword>
<dbReference type="EMBL" id="LFWA01000001">
    <property type="protein sequence ID" value="KTW32613.1"/>
    <property type="molecule type" value="Genomic_DNA"/>
</dbReference>
<dbReference type="OrthoDB" id="67850at2759"/>
<dbReference type="GO" id="GO:0031965">
    <property type="term" value="C:nuclear membrane"/>
    <property type="evidence" value="ECO:0007669"/>
    <property type="project" value="UniProtKB-SubCell"/>
</dbReference>
<dbReference type="RefSeq" id="XP_018231305.1">
    <property type="nucleotide sequence ID" value="XM_018372365.1"/>
</dbReference>
<evidence type="ECO:0000256" key="7">
    <source>
        <dbReference type="ARBA" id="ARBA00022927"/>
    </source>
</evidence>
<keyword evidence="10" id="KW-0906">Nuclear pore complex</keyword>
<comment type="similarity">
    <text evidence="3">Belongs to the NDC1 family.</text>
</comment>
<dbReference type="GO" id="GO:0005816">
    <property type="term" value="C:spindle pole body"/>
    <property type="evidence" value="ECO:0007669"/>
    <property type="project" value="TreeGrafter"/>
</dbReference>
<protein>
    <recommendedName>
        <fullName evidence="16">Nucleoporin NDC1</fullName>
    </recommendedName>
</protein>
<gene>
    <name evidence="14" type="ORF">T551_00098</name>
</gene>
<evidence type="ECO:0000256" key="4">
    <source>
        <dbReference type="ARBA" id="ARBA00022448"/>
    </source>
</evidence>
<evidence type="ECO:0000256" key="6">
    <source>
        <dbReference type="ARBA" id="ARBA00022816"/>
    </source>
</evidence>
<name>A0A0W4ZW66_PNEJ7</name>
<reference evidence="15" key="1">
    <citation type="journal article" date="2016" name="Nat. Commun.">
        <title>Genome analysis of three Pneumocystis species reveals adaptation mechanisms to life exclusively in mammalian hosts.</title>
        <authorList>
            <person name="Ma L."/>
            <person name="Chen Z."/>
            <person name="Huang D.W."/>
            <person name="Kutty G."/>
            <person name="Ishihara M."/>
            <person name="Wang H."/>
            <person name="Abouelleil A."/>
            <person name="Bishop L."/>
            <person name="Davey E."/>
            <person name="Deng R."/>
            <person name="Deng X."/>
            <person name="Fan L."/>
            <person name="Fantoni G."/>
            <person name="Fitzgerald M."/>
            <person name="Gogineni E."/>
            <person name="Goldberg J.M."/>
            <person name="Handley G."/>
            <person name="Hu X."/>
            <person name="Huber C."/>
            <person name="Jiao X."/>
            <person name="Jones K."/>
            <person name="Levin J.Z."/>
            <person name="Liu Y."/>
            <person name="Macdonald P."/>
            <person name="Melnikov A."/>
            <person name="Raley C."/>
            <person name="Sassi M."/>
            <person name="Sherman B.T."/>
            <person name="Song X."/>
            <person name="Sykes S."/>
            <person name="Tran B."/>
            <person name="Walsh L."/>
            <person name="Xia Y."/>
            <person name="Yang J."/>
            <person name="Young S."/>
            <person name="Zeng Q."/>
            <person name="Zheng X."/>
            <person name="Stephens R."/>
            <person name="Nusbaum C."/>
            <person name="Birren B.W."/>
            <person name="Azadi P."/>
            <person name="Lempicki R.A."/>
            <person name="Cuomo C.A."/>
            <person name="Kovacs J.A."/>
        </authorList>
    </citation>
    <scope>NUCLEOTIDE SEQUENCE [LARGE SCALE GENOMIC DNA]</scope>
    <source>
        <strain evidence="15">RU7</strain>
    </source>
</reference>
<feature type="transmembrane region" description="Helical" evidence="13">
    <location>
        <begin position="253"/>
        <end position="272"/>
    </location>
</feature>
<keyword evidence="8 13" id="KW-1133">Transmembrane helix</keyword>
<feature type="transmembrane region" description="Helical" evidence="13">
    <location>
        <begin position="62"/>
        <end position="82"/>
    </location>
</feature>
<evidence type="ECO:0000256" key="11">
    <source>
        <dbReference type="ARBA" id="ARBA00023136"/>
    </source>
</evidence>
<dbReference type="VEuPathDB" id="FungiDB:T551_00098"/>
<dbReference type="GeneID" id="28938620"/>
<dbReference type="STRING" id="1408657.A0A0W4ZW66"/>
<dbReference type="AlphaFoldDB" id="A0A0W4ZW66"/>
<accession>A0A0W4ZW66</accession>
<dbReference type="GO" id="GO:0006999">
    <property type="term" value="P:nuclear pore organization"/>
    <property type="evidence" value="ECO:0007669"/>
    <property type="project" value="TreeGrafter"/>
</dbReference>
<evidence type="ECO:0000256" key="8">
    <source>
        <dbReference type="ARBA" id="ARBA00022989"/>
    </source>
</evidence>
<evidence type="ECO:0000256" key="3">
    <source>
        <dbReference type="ARBA" id="ARBA00005760"/>
    </source>
</evidence>
<evidence type="ECO:0000256" key="10">
    <source>
        <dbReference type="ARBA" id="ARBA00023132"/>
    </source>
</evidence>
<dbReference type="PANTHER" id="PTHR13269">
    <property type="entry name" value="NUCLEOPORIN NDC1"/>
    <property type="match status" value="1"/>
</dbReference>
<evidence type="ECO:0000256" key="2">
    <source>
        <dbReference type="ARBA" id="ARBA00004567"/>
    </source>
</evidence>
<dbReference type="Pfam" id="PF09531">
    <property type="entry name" value="Ndc1_Nup"/>
    <property type="match status" value="1"/>
</dbReference>
<evidence type="ECO:0008006" key="16">
    <source>
        <dbReference type="Google" id="ProtNLM"/>
    </source>
</evidence>
<evidence type="ECO:0000313" key="15">
    <source>
        <dbReference type="Proteomes" id="UP000053447"/>
    </source>
</evidence>
<dbReference type="GO" id="GO:0015031">
    <property type="term" value="P:protein transport"/>
    <property type="evidence" value="ECO:0007669"/>
    <property type="project" value="UniProtKB-KW"/>
</dbReference>
<keyword evidence="6" id="KW-0509">mRNA transport</keyword>
<keyword evidence="15" id="KW-1185">Reference proteome</keyword>
<keyword evidence="5 13" id="KW-0812">Transmembrane</keyword>
<evidence type="ECO:0000256" key="9">
    <source>
        <dbReference type="ARBA" id="ARBA00023010"/>
    </source>
</evidence>
<sequence>MVSIKDTFAKVSTRSAVVDYHVIASSILQRRFVQAVFITYLISYIISMIIDNTFNILRPISWIYVGFRAFIFLLSVFPLFVLKKANLHVDYHTRSSFISEFYLRLFSFKALRLTFIYLISSLFITMINMNTKNAISFNRFIISNEVYTYSQLNEKTIYFVFHGLSLAIITSIIHSLNDWDKMEFSVSIQILPIRVKSEIVRIIIHSGLNSLMFSFFHPFLYLFLRQHIWSFTLQIFRLLLYKLNKISLSYWPFSTKLLFFSTFNAFIMLLLWNSVHSLFRIYLSHGPMSYGKLASERSPDPNGTLLTGLIAEFKPLTRMMAFEELYYILHHDFHRCEQIFNDIDRNPAMWQQIIEICLKIISDIPRALQKRYQFLENKSLFSQQINPEFAHQFYSQLNTNTESKNTDSIPSLTIKNQNIFLDKQVRKRTHIDSLKHQNYTNQFLPQSNKSPKKNDNKNISKFQFKNLITLYSTLFYKSWLGIPFRQTLRRKYQILFPNTRLLILAIFDLCQLVARSTDQDLFGMVQREVALILECLHVALEDLKQFVKSPQTYFPDTMYFSDNNDYSFEEPVALLKTLEFGMLNIISKFGPYLSGMHLQPATALKCQTLIDFNLSSD</sequence>
<dbReference type="PANTHER" id="PTHR13269:SF6">
    <property type="entry name" value="NUCLEOPORIN NDC1"/>
    <property type="match status" value="1"/>
</dbReference>
<proteinExistence type="inferred from homology"/>
<dbReference type="GO" id="GO:0051028">
    <property type="term" value="P:mRNA transport"/>
    <property type="evidence" value="ECO:0007669"/>
    <property type="project" value="UniProtKB-KW"/>
</dbReference>
<dbReference type="GO" id="GO:0070762">
    <property type="term" value="C:nuclear pore transmembrane ring"/>
    <property type="evidence" value="ECO:0007669"/>
    <property type="project" value="TreeGrafter"/>
</dbReference>
<dbReference type="InterPro" id="IPR019049">
    <property type="entry name" value="Nucleoporin_prot_Ndc1/Nup"/>
</dbReference>
<dbReference type="Proteomes" id="UP000053447">
    <property type="component" value="Unassembled WGS sequence"/>
</dbReference>
<keyword evidence="11 13" id="KW-0472">Membrane</keyword>
<organism evidence="14 15">
    <name type="scientific">Pneumocystis jirovecii (strain RU7)</name>
    <name type="common">Human pneumocystis pneumonia agent</name>
    <dbReference type="NCBI Taxonomy" id="1408657"/>
    <lineage>
        <taxon>Eukaryota</taxon>
        <taxon>Fungi</taxon>
        <taxon>Dikarya</taxon>
        <taxon>Ascomycota</taxon>
        <taxon>Taphrinomycotina</taxon>
        <taxon>Pneumocystomycetes</taxon>
        <taxon>Pneumocystaceae</taxon>
        <taxon>Pneumocystis</taxon>
    </lineage>
</organism>
<evidence type="ECO:0000256" key="13">
    <source>
        <dbReference type="SAM" id="Phobius"/>
    </source>
</evidence>
<evidence type="ECO:0000313" key="14">
    <source>
        <dbReference type="EMBL" id="KTW32613.1"/>
    </source>
</evidence>
<comment type="subcellular location">
    <subcellularLocation>
        <location evidence="1">Nucleus membrane</location>
        <topology evidence="1">Multi-pass membrane protein</topology>
    </subcellularLocation>
    <subcellularLocation>
        <location evidence="2">Nucleus</location>
        <location evidence="2">Nuclear pore complex</location>
    </subcellularLocation>
</comment>
<evidence type="ECO:0000256" key="1">
    <source>
        <dbReference type="ARBA" id="ARBA00004232"/>
    </source>
</evidence>
<evidence type="ECO:0000256" key="5">
    <source>
        <dbReference type="ARBA" id="ARBA00022692"/>
    </source>
</evidence>
<feature type="transmembrane region" description="Helical" evidence="13">
    <location>
        <begin position="32"/>
        <end position="50"/>
    </location>
</feature>
<comment type="caution">
    <text evidence="14">The sequence shown here is derived from an EMBL/GenBank/DDBJ whole genome shotgun (WGS) entry which is preliminary data.</text>
</comment>
<keyword evidence="12" id="KW-0539">Nucleus</keyword>
<evidence type="ECO:0000256" key="12">
    <source>
        <dbReference type="ARBA" id="ARBA00023242"/>
    </source>
</evidence>
<dbReference type="GO" id="GO:0070631">
    <property type="term" value="P:spindle pole body localization"/>
    <property type="evidence" value="ECO:0007669"/>
    <property type="project" value="TreeGrafter"/>
</dbReference>
<feature type="transmembrane region" description="Helical" evidence="13">
    <location>
        <begin position="157"/>
        <end position="177"/>
    </location>
</feature>
<feature type="transmembrane region" description="Helical" evidence="13">
    <location>
        <begin position="198"/>
        <end position="216"/>
    </location>
</feature>
<dbReference type="eggNOG" id="ENOG502S1MG">
    <property type="taxonomic scope" value="Eukaryota"/>
</dbReference>